<keyword evidence="5" id="KW-0812">Transmembrane</keyword>
<sequence length="442" mass="50288">MALVGKTIVSKKISTLARHVYLFPGQSSSASTVEFRDHTSRCHLGGIRPHSTQSAASIPTTAFFAGDKGAYLRRYQLLSSSKRLQMSCIPRRMFADKSADSEKPPVTQAGPLSGSEPAEVTAPSDTITTAAGAVNPEEEERKRKEAFQKRAMKWSLIAMGLSLTGAAGFAVLEWGQPKIDDQGDVIRDEFSDMPVWKQYLLRAWKEVVFYEKMIKEPSREKLLPDPLKEPYHQPPYTVVLEMTGILVHPDWTYGTGWRFKKRPGVDYFLEQLAGPYFEIVVYTNEQAFTAFPILLGLDPNGFIMYRLFRDSTRYIKGKHVKDLSYLNRDLSKTIVVEWDSNVVPGHDRNAIFLPKWTGNDDDRTLYDLAAFLKTIAASEVEDVREVLDNYKSEDDILEAFRKRQQILREEQVKTLALQSNLQEEKERRSFLSSLVPSVFSRR</sequence>
<evidence type="ECO:0000313" key="16">
    <source>
        <dbReference type="EMBL" id="GAU98368.1"/>
    </source>
</evidence>
<evidence type="ECO:0000256" key="13">
    <source>
        <dbReference type="RuleBase" id="RU365079"/>
    </source>
</evidence>
<dbReference type="GO" id="GO:0005744">
    <property type="term" value="C:TIM23 mitochondrial import inner membrane translocase complex"/>
    <property type="evidence" value="ECO:0007669"/>
    <property type="project" value="UniProtKB-UniRule"/>
</dbReference>
<gene>
    <name evidence="16" type="primary">RvY_09523-1</name>
    <name evidence="16" type="synonym">RvY_09523.1</name>
    <name evidence="16" type="ORF">RvY_09523</name>
</gene>
<comment type="caution">
    <text evidence="16">The sequence shown here is derived from an EMBL/GenBank/DDBJ whole genome shotgun (WGS) entry which is preliminary data.</text>
</comment>
<dbReference type="GO" id="GO:0015031">
    <property type="term" value="P:protein transport"/>
    <property type="evidence" value="ECO:0007669"/>
    <property type="project" value="UniProtKB-KW"/>
</dbReference>
<keyword evidence="7 13" id="KW-0653">Protein transport</keyword>
<proteinExistence type="inferred from homology"/>
<dbReference type="SUPFAM" id="SSF56784">
    <property type="entry name" value="HAD-like"/>
    <property type="match status" value="1"/>
</dbReference>
<evidence type="ECO:0000256" key="9">
    <source>
        <dbReference type="ARBA" id="ARBA00022989"/>
    </source>
</evidence>
<keyword evidence="6" id="KW-0999">Mitochondrion inner membrane</keyword>
<dbReference type="OrthoDB" id="287041at2759"/>
<dbReference type="CDD" id="cd07521">
    <property type="entry name" value="HAD_FCP1-like"/>
    <property type="match status" value="1"/>
</dbReference>
<comment type="subunit">
    <text evidence="13">Component of the TIM23 complex.</text>
</comment>
<dbReference type="InterPro" id="IPR023214">
    <property type="entry name" value="HAD_sf"/>
</dbReference>
<accession>A0A1D1VIR3</accession>
<evidence type="ECO:0000259" key="15">
    <source>
        <dbReference type="PROSITE" id="PS50969"/>
    </source>
</evidence>
<keyword evidence="12" id="KW-0472">Membrane</keyword>
<evidence type="ECO:0000256" key="10">
    <source>
        <dbReference type="ARBA" id="ARBA00023010"/>
    </source>
</evidence>
<dbReference type="InterPro" id="IPR036412">
    <property type="entry name" value="HAD-like_sf"/>
</dbReference>
<dbReference type="Proteomes" id="UP000186922">
    <property type="component" value="Unassembled WGS sequence"/>
</dbReference>
<dbReference type="Gene3D" id="3.40.50.1000">
    <property type="entry name" value="HAD superfamily/HAD-like"/>
    <property type="match status" value="1"/>
</dbReference>
<keyword evidence="17" id="KW-1185">Reference proteome</keyword>
<organism evidence="16 17">
    <name type="scientific">Ramazzottius varieornatus</name>
    <name type="common">Water bear</name>
    <name type="synonym">Tardigrade</name>
    <dbReference type="NCBI Taxonomy" id="947166"/>
    <lineage>
        <taxon>Eukaryota</taxon>
        <taxon>Metazoa</taxon>
        <taxon>Ecdysozoa</taxon>
        <taxon>Tardigrada</taxon>
        <taxon>Eutardigrada</taxon>
        <taxon>Parachela</taxon>
        <taxon>Hypsibioidea</taxon>
        <taxon>Ramazzottiidae</taxon>
        <taxon>Ramazzottius</taxon>
    </lineage>
</organism>
<evidence type="ECO:0000256" key="1">
    <source>
        <dbReference type="ARBA" id="ARBA00002959"/>
    </source>
</evidence>
<evidence type="ECO:0000256" key="5">
    <source>
        <dbReference type="ARBA" id="ARBA00022692"/>
    </source>
</evidence>
<feature type="domain" description="FCP1 homology" evidence="15">
    <location>
        <begin position="231"/>
        <end position="375"/>
    </location>
</feature>
<dbReference type="PROSITE" id="PS50969">
    <property type="entry name" value="FCP1"/>
    <property type="match status" value="1"/>
</dbReference>
<comment type="function">
    <text evidence="1 13">Essential component of the TIM23 complex, a complex that mediates the translocation of transit peptide-containing proteins across the mitochondrial inner membrane.</text>
</comment>
<dbReference type="Pfam" id="PF03031">
    <property type="entry name" value="NIF"/>
    <property type="match status" value="1"/>
</dbReference>
<evidence type="ECO:0000313" key="17">
    <source>
        <dbReference type="Proteomes" id="UP000186922"/>
    </source>
</evidence>
<evidence type="ECO:0000256" key="11">
    <source>
        <dbReference type="ARBA" id="ARBA00023128"/>
    </source>
</evidence>
<feature type="region of interest" description="Disordered" evidence="14">
    <location>
        <begin position="95"/>
        <end position="124"/>
    </location>
</feature>
<dbReference type="PANTHER" id="PTHR12210">
    <property type="entry name" value="DULLARD PROTEIN PHOSPHATASE"/>
    <property type="match status" value="1"/>
</dbReference>
<protein>
    <recommendedName>
        <fullName evidence="13">Mitochondrial import inner membrane translocase subunit TIM50</fullName>
    </recommendedName>
</protein>
<comment type="similarity">
    <text evidence="3 13">Belongs to the TIM50 family.</text>
</comment>
<dbReference type="InterPro" id="IPR004274">
    <property type="entry name" value="FCP1_dom"/>
</dbReference>
<evidence type="ECO:0000256" key="14">
    <source>
        <dbReference type="SAM" id="MobiDB-lite"/>
    </source>
</evidence>
<evidence type="ECO:0000256" key="3">
    <source>
        <dbReference type="ARBA" id="ARBA00006344"/>
    </source>
</evidence>
<keyword evidence="10 13" id="KW-0811">Translocation</keyword>
<keyword evidence="9" id="KW-1133">Transmembrane helix</keyword>
<evidence type="ECO:0000256" key="2">
    <source>
        <dbReference type="ARBA" id="ARBA00004434"/>
    </source>
</evidence>
<dbReference type="EMBL" id="BDGG01000004">
    <property type="protein sequence ID" value="GAU98368.1"/>
    <property type="molecule type" value="Genomic_DNA"/>
</dbReference>
<name>A0A1D1VIR3_RAMVA</name>
<evidence type="ECO:0000256" key="4">
    <source>
        <dbReference type="ARBA" id="ARBA00022448"/>
    </source>
</evidence>
<keyword evidence="11 13" id="KW-0496">Mitochondrion</keyword>
<evidence type="ECO:0000256" key="7">
    <source>
        <dbReference type="ARBA" id="ARBA00022927"/>
    </source>
</evidence>
<dbReference type="STRING" id="947166.A0A1D1VIR3"/>
<keyword evidence="8 13" id="KW-0809">Transit peptide</keyword>
<evidence type="ECO:0000256" key="8">
    <source>
        <dbReference type="ARBA" id="ARBA00022946"/>
    </source>
</evidence>
<dbReference type="SMART" id="SM00577">
    <property type="entry name" value="CPDc"/>
    <property type="match status" value="1"/>
</dbReference>
<dbReference type="InterPro" id="IPR050365">
    <property type="entry name" value="TIM50"/>
</dbReference>
<keyword evidence="4 13" id="KW-0813">Transport</keyword>
<evidence type="ECO:0000256" key="6">
    <source>
        <dbReference type="ARBA" id="ARBA00022792"/>
    </source>
</evidence>
<dbReference type="FunFam" id="3.40.50.1000:FF:000019">
    <property type="entry name" value="Mitochondrial import inner membrane translocase subunit TIM50"/>
    <property type="match status" value="1"/>
</dbReference>
<reference evidence="16 17" key="1">
    <citation type="journal article" date="2016" name="Nat. Commun.">
        <title>Extremotolerant tardigrade genome and improved radiotolerance of human cultured cells by tardigrade-unique protein.</title>
        <authorList>
            <person name="Hashimoto T."/>
            <person name="Horikawa D.D."/>
            <person name="Saito Y."/>
            <person name="Kuwahara H."/>
            <person name="Kozuka-Hata H."/>
            <person name="Shin-I T."/>
            <person name="Minakuchi Y."/>
            <person name="Ohishi K."/>
            <person name="Motoyama A."/>
            <person name="Aizu T."/>
            <person name="Enomoto A."/>
            <person name="Kondo K."/>
            <person name="Tanaka S."/>
            <person name="Hara Y."/>
            <person name="Koshikawa S."/>
            <person name="Sagara H."/>
            <person name="Miura T."/>
            <person name="Yokobori S."/>
            <person name="Miyagawa K."/>
            <person name="Suzuki Y."/>
            <person name="Kubo T."/>
            <person name="Oyama M."/>
            <person name="Kohara Y."/>
            <person name="Fujiyama A."/>
            <person name="Arakawa K."/>
            <person name="Katayama T."/>
            <person name="Toyoda A."/>
            <person name="Kunieda T."/>
        </authorList>
    </citation>
    <scope>NUCLEOTIDE SEQUENCE [LARGE SCALE GENOMIC DNA]</scope>
    <source>
        <strain evidence="16 17">YOKOZUNA-1</strain>
    </source>
</reference>
<evidence type="ECO:0000256" key="12">
    <source>
        <dbReference type="ARBA" id="ARBA00023136"/>
    </source>
</evidence>
<comment type="subcellular location">
    <subcellularLocation>
        <location evidence="2 13">Mitochondrion inner membrane</location>
        <topology evidence="2 13">Single-pass membrane protein</topology>
    </subcellularLocation>
</comment>
<dbReference type="AlphaFoldDB" id="A0A1D1VIR3"/>